<dbReference type="GeneID" id="69031966"/>
<reference evidence="3" key="1">
    <citation type="journal article" date="2015" name="PLoS Genet.">
        <title>The dynamic genome and transcriptome of the human fungal pathogen Blastomyces and close relative Emmonsia.</title>
        <authorList>
            <person name="Munoz J.F."/>
            <person name="Gauthier G.M."/>
            <person name="Desjardins C.A."/>
            <person name="Gallo J.E."/>
            <person name="Holder J."/>
            <person name="Sullivan T.D."/>
            <person name="Marty A.J."/>
            <person name="Carmen J.C."/>
            <person name="Chen Z."/>
            <person name="Ding L."/>
            <person name="Gujja S."/>
            <person name="Magrini V."/>
            <person name="Misas E."/>
            <person name="Mitreva M."/>
            <person name="Priest M."/>
            <person name="Saif S."/>
            <person name="Whiston E.A."/>
            <person name="Young S."/>
            <person name="Zeng Q."/>
            <person name="Goldman W.E."/>
            <person name="Mardis E.R."/>
            <person name="Taylor J.W."/>
            <person name="McEwen J.G."/>
            <person name="Clay O.K."/>
            <person name="Klein B.S."/>
            <person name="Cuomo C.A."/>
        </authorList>
    </citation>
    <scope>NUCLEOTIDE SEQUENCE [LARGE SCALE GENOMIC DNA]</scope>
    <source>
        <strain evidence="3">ER-3 / ATCC MYA-2586</strain>
    </source>
</reference>
<name>A0ABX2VWB2_AJEDR</name>
<proteinExistence type="predicted"/>
<evidence type="ECO:0000313" key="2">
    <source>
        <dbReference type="EMBL" id="OAT01422.1"/>
    </source>
</evidence>
<protein>
    <submittedName>
        <fullName evidence="2">Uncharacterized protein</fullName>
    </submittedName>
</protein>
<keyword evidence="3" id="KW-1185">Reference proteome</keyword>
<dbReference type="Proteomes" id="UP000002039">
    <property type="component" value="Unassembled WGS sequence"/>
</dbReference>
<dbReference type="EMBL" id="EQ999977">
    <property type="protein sequence ID" value="OAT01422.1"/>
    <property type="molecule type" value="Genomic_DNA"/>
</dbReference>
<evidence type="ECO:0000313" key="3">
    <source>
        <dbReference type="Proteomes" id="UP000002039"/>
    </source>
</evidence>
<evidence type="ECO:0000256" key="1">
    <source>
        <dbReference type="SAM" id="MobiDB-lite"/>
    </source>
</evidence>
<feature type="compositionally biased region" description="Basic and acidic residues" evidence="1">
    <location>
        <begin position="28"/>
        <end position="40"/>
    </location>
</feature>
<dbReference type="RefSeq" id="XP_045281149.1">
    <property type="nucleotide sequence ID" value="XM_045426237.1"/>
</dbReference>
<accession>A0ABX2VWB2</accession>
<gene>
    <name evidence="2" type="ORF">BDCG_17074</name>
</gene>
<organism evidence="2 3">
    <name type="scientific">Ajellomyces dermatitidis (strain ER-3 / ATCC MYA-2586)</name>
    <name type="common">Blastomyces dermatitidis</name>
    <dbReference type="NCBI Taxonomy" id="559297"/>
    <lineage>
        <taxon>Eukaryota</taxon>
        <taxon>Fungi</taxon>
        <taxon>Dikarya</taxon>
        <taxon>Ascomycota</taxon>
        <taxon>Pezizomycotina</taxon>
        <taxon>Eurotiomycetes</taxon>
        <taxon>Eurotiomycetidae</taxon>
        <taxon>Onygenales</taxon>
        <taxon>Ajellomycetaceae</taxon>
        <taxon>Blastomyces</taxon>
    </lineage>
</organism>
<feature type="region of interest" description="Disordered" evidence="1">
    <location>
        <begin position="27"/>
        <end position="46"/>
    </location>
</feature>
<sequence length="143" mass="16275">MITHYEKASDLQDKAEVSFHQSMEFDDETMKELQNKEKQSQHLSAESVHFNSLNSSSSLTPGILTFNDDSNQPIYCTAGNLMNLIQMMLQNQITAAETAQHLTTSVSAQRDTTRDELQKYQKKVKYALDIKSVTTFNDSNYKV</sequence>